<dbReference type="GO" id="GO:0003964">
    <property type="term" value="F:RNA-directed DNA polymerase activity"/>
    <property type="evidence" value="ECO:0007669"/>
    <property type="project" value="UniProtKB-KW"/>
</dbReference>
<dbReference type="Pfam" id="PF00078">
    <property type="entry name" value="RVT_1"/>
    <property type="match status" value="1"/>
</dbReference>
<evidence type="ECO:0000256" key="5">
    <source>
        <dbReference type="ARBA" id="ARBA00022722"/>
    </source>
</evidence>
<evidence type="ECO:0000256" key="1">
    <source>
        <dbReference type="ARBA" id="ARBA00012493"/>
    </source>
</evidence>
<dbReference type="InterPro" id="IPR001584">
    <property type="entry name" value="Integrase_cat-core"/>
</dbReference>
<dbReference type="InterPro" id="IPR000477">
    <property type="entry name" value="RT_dom"/>
</dbReference>
<evidence type="ECO:0000256" key="12">
    <source>
        <dbReference type="ARBA" id="ARBA00022908"/>
    </source>
</evidence>
<feature type="region of interest" description="Disordered" evidence="17">
    <location>
        <begin position="299"/>
        <end position="347"/>
    </location>
</feature>
<keyword evidence="16" id="KW-0233">DNA recombination</keyword>
<dbReference type="GO" id="GO:0015074">
    <property type="term" value="P:DNA integration"/>
    <property type="evidence" value="ECO:0007669"/>
    <property type="project" value="UniProtKB-KW"/>
</dbReference>
<dbReference type="Pfam" id="PF17921">
    <property type="entry name" value="Integrase_H2C2"/>
    <property type="match status" value="1"/>
</dbReference>
<dbReference type="SUPFAM" id="SSF53098">
    <property type="entry name" value="Ribonuclease H-like"/>
    <property type="match status" value="1"/>
</dbReference>
<dbReference type="FunFam" id="3.10.10.10:FF:000007">
    <property type="entry name" value="Retrovirus-related Pol polyprotein from transposon 17.6-like Protein"/>
    <property type="match status" value="1"/>
</dbReference>
<dbReference type="InterPro" id="IPR021109">
    <property type="entry name" value="Peptidase_aspartic_dom_sf"/>
</dbReference>
<dbReference type="Gene3D" id="3.10.20.370">
    <property type="match status" value="1"/>
</dbReference>
<dbReference type="GO" id="GO:0006508">
    <property type="term" value="P:proteolysis"/>
    <property type="evidence" value="ECO:0007669"/>
    <property type="project" value="UniProtKB-KW"/>
</dbReference>
<keyword evidence="10" id="KW-0460">Magnesium</keyword>
<dbReference type="PROSITE" id="PS50013">
    <property type="entry name" value="CHROMO_2"/>
    <property type="match status" value="1"/>
</dbReference>
<evidence type="ECO:0000259" key="20">
    <source>
        <dbReference type="PROSITE" id="PS50994"/>
    </source>
</evidence>
<dbReference type="Gene3D" id="2.40.50.40">
    <property type="match status" value="1"/>
</dbReference>
<evidence type="ECO:0000256" key="6">
    <source>
        <dbReference type="ARBA" id="ARBA00022723"/>
    </source>
</evidence>
<keyword evidence="4" id="KW-0548">Nucleotidyltransferase</keyword>
<dbReference type="GO" id="GO:0003887">
    <property type="term" value="F:DNA-directed DNA polymerase activity"/>
    <property type="evidence" value="ECO:0007669"/>
    <property type="project" value="UniProtKB-KW"/>
</dbReference>
<dbReference type="PANTHER" id="PTHR37984:SF5">
    <property type="entry name" value="PROTEIN NYNRIN-LIKE"/>
    <property type="match status" value="1"/>
</dbReference>
<feature type="compositionally biased region" description="Low complexity" evidence="17">
    <location>
        <begin position="48"/>
        <end position="74"/>
    </location>
</feature>
<dbReference type="Gene3D" id="2.40.70.10">
    <property type="entry name" value="Acid Proteases"/>
    <property type="match status" value="1"/>
</dbReference>
<dbReference type="CDD" id="cd00303">
    <property type="entry name" value="retropepsin_like"/>
    <property type="match status" value="1"/>
</dbReference>
<keyword evidence="14" id="KW-0239">DNA-directed DNA polymerase</keyword>
<keyword evidence="9" id="KW-0378">Hydrolase</keyword>
<keyword evidence="12" id="KW-0229">DNA integration</keyword>
<dbReference type="InterPro" id="IPR000953">
    <property type="entry name" value="Chromo/chromo_shadow_dom"/>
</dbReference>
<dbReference type="FunFam" id="3.30.420.10:FF:000032">
    <property type="entry name" value="Retrovirus-related Pol polyprotein from transposon 297-like Protein"/>
    <property type="match status" value="1"/>
</dbReference>
<dbReference type="InterPro" id="IPR041588">
    <property type="entry name" value="Integrase_H2C2"/>
</dbReference>
<dbReference type="SUPFAM" id="SSF54160">
    <property type="entry name" value="Chromo domain-like"/>
    <property type="match status" value="1"/>
</dbReference>
<evidence type="ECO:0000259" key="18">
    <source>
        <dbReference type="PROSITE" id="PS50013"/>
    </source>
</evidence>
<dbReference type="InterPro" id="IPR050951">
    <property type="entry name" value="Retrovirus_Pol_polyprotein"/>
</dbReference>
<feature type="compositionally biased region" description="Low complexity" evidence="17">
    <location>
        <begin position="299"/>
        <end position="343"/>
    </location>
</feature>
<dbReference type="InterPro" id="IPR016197">
    <property type="entry name" value="Chromo-like_dom_sf"/>
</dbReference>
<evidence type="ECO:0000256" key="17">
    <source>
        <dbReference type="SAM" id="MobiDB-lite"/>
    </source>
</evidence>
<dbReference type="Pfam" id="PF17917">
    <property type="entry name" value="RT_RNaseH"/>
    <property type="match status" value="1"/>
</dbReference>
<evidence type="ECO:0000313" key="22">
    <source>
        <dbReference type="Proteomes" id="UP000199069"/>
    </source>
</evidence>
<dbReference type="InterPro" id="IPR043128">
    <property type="entry name" value="Rev_trsase/Diguanyl_cyclase"/>
</dbReference>
<protein>
    <recommendedName>
        <fullName evidence="1">RNA-directed DNA polymerase</fullName>
        <ecNumber evidence="1">2.7.7.49</ecNumber>
    </recommendedName>
</protein>
<evidence type="ECO:0000256" key="9">
    <source>
        <dbReference type="ARBA" id="ARBA00022801"/>
    </source>
</evidence>
<dbReference type="GO" id="GO:0003677">
    <property type="term" value="F:DNA binding"/>
    <property type="evidence" value="ECO:0007669"/>
    <property type="project" value="UniProtKB-KW"/>
</dbReference>
<evidence type="ECO:0000256" key="11">
    <source>
        <dbReference type="ARBA" id="ARBA00022884"/>
    </source>
</evidence>
<dbReference type="EC" id="2.7.7.49" evidence="1"/>
<dbReference type="Pfam" id="PF00385">
    <property type="entry name" value="Chromo"/>
    <property type="match status" value="1"/>
</dbReference>
<dbReference type="GO" id="GO:0004519">
    <property type="term" value="F:endonuclease activity"/>
    <property type="evidence" value="ECO:0007669"/>
    <property type="project" value="UniProtKB-KW"/>
</dbReference>
<dbReference type="Proteomes" id="UP000199069">
    <property type="component" value="Unassembled WGS sequence"/>
</dbReference>
<gene>
    <name evidence="21" type="primary">FGENESH: predicted gene_17.109</name>
    <name evidence="21" type="ORF">BN2166_0072510</name>
</gene>
<dbReference type="OMA" id="THEAKEY"/>
<keyword evidence="15" id="KW-0238">DNA-binding</keyword>
<keyword evidence="5" id="KW-0540">Nuclease</keyword>
<keyword evidence="7" id="KW-0064">Aspartyl protease</keyword>
<dbReference type="GO" id="GO:0006338">
    <property type="term" value="P:chromatin remodeling"/>
    <property type="evidence" value="ECO:0007669"/>
    <property type="project" value="UniProtKB-ARBA"/>
</dbReference>
<dbReference type="Pfam" id="PF24626">
    <property type="entry name" value="SH3_Tf2-1"/>
    <property type="match status" value="1"/>
</dbReference>
<dbReference type="Gene3D" id="3.30.70.270">
    <property type="match status" value="2"/>
</dbReference>
<dbReference type="InterPro" id="IPR043502">
    <property type="entry name" value="DNA/RNA_pol_sf"/>
</dbReference>
<keyword evidence="11" id="KW-0694">RNA-binding</keyword>
<feature type="domain" description="Reverse transcriptase" evidence="19">
    <location>
        <begin position="692"/>
        <end position="873"/>
    </location>
</feature>
<dbReference type="GO" id="GO:0006310">
    <property type="term" value="P:DNA recombination"/>
    <property type="evidence" value="ECO:0007669"/>
    <property type="project" value="UniProtKB-KW"/>
</dbReference>
<dbReference type="SUPFAM" id="SSF56672">
    <property type="entry name" value="DNA/RNA polymerases"/>
    <property type="match status" value="1"/>
</dbReference>
<feature type="compositionally biased region" description="Low complexity" evidence="17">
    <location>
        <begin position="401"/>
        <end position="411"/>
    </location>
</feature>
<dbReference type="InterPro" id="IPR041373">
    <property type="entry name" value="RT_RNaseH"/>
</dbReference>
<feature type="domain" description="Chromo" evidence="18">
    <location>
        <begin position="1539"/>
        <end position="1594"/>
    </location>
</feature>
<dbReference type="CDD" id="cd00024">
    <property type="entry name" value="CD_CSD"/>
    <property type="match status" value="1"/>
</dbReference>
<dbReference type="InterPro" id="IPR023780">
    <property type="entry name" value="Chromo_domain"/>
</dbReference>
<keyword evidence="8" id="KW-0255">Endonuclease</keyword>
<dbReference type="Gene3D" id="3.10.10.10">
    <property type="entry name" value="HIV Type 1 Reverse Transcriptase, subunit A, domain 1"/>
    <property type="match status" value="1"/>
</dbReference>
<proteinExistence type="predicted"/>
<keyword evidence="13" id="KW-0695">RNA-directed DNA polymerase</keyword>
<evidence type="ECO:0000256" key="7">
    <source>
        <dbReference type="ARBA" id="ARBA00022750"/>
    </source>
</evidence>
<dbReference type="STRING" id="5286.A0A0K3CS99"/>
<dbReference type="Gene3D" id="3.30.420.10">
    <property type="entry name" value="Ribonuclease H-like superfamily/Ribonuclease H"/>
    <property type="match status" value="1"/>
</dbReference>
<evidence type="ECO:0000256" key="16">
    <source>
        <dbReference type="ARBA" id="ARBA00023172"/>
    </source>
</evidence>
<reference evidence="21 22" key="1">
    <citation type="submission" date="2015-07" db="EMBL/GenBank/DDBJ databases">
        <authorList>
            <person name="Cajimat M.N.B."/>
            <person name="Milazzo M.L."/>
            <person name="Fulhorst C.F."/>
        </authorList>
    </citation>
    <scope>NUCLEOTIDE SEQUENCE [LARGE SCALE GENOMIC DNA]</scope>
    <source>
        <strain evidence="21">Single colony</strain>
    </source>
</reference>
<dbReference type="EMBL" id="CWKI01000017">
    <property type="protein sequence ID" value="CTR11390.1"/>
    <property type="molecule type" value="Genomic_DNA"/>
</dbReference>
<dbReference type="GO" id="GO:0046872">
    <property type="term" value="F:metal ion binding"/>
    <property type="evidence" value="ECO:0007669"/>
    <property type="project" value="UniProtKB-KW"/>
</dbReference>
<dbReference type="FunFam" id="1.10.340.70:FF:000001">
    <property type="entry name" value="Retrovirus-related Pol polyprotein from transposon gypsy-like Protein"/>
    <property type="match status" value="1"/>
</dbReference>
<dbReference type="FunFam" id="3.30.70.270:FF:000063">
    <property type="entry name" value="Zinc knuckle domaincontaining protein"/>
    <property type="match status" value="1"/>
</dbReference>
<evidence type="ECO:0000256" key="15">
    <source>
        <dbReference type="ARBA" id="ARBA00023125"/>
    </source>
</evidence>
<keyword evidence="3" id="KW-0808">Transferase</keyword>
<dbReference type="CDD" id="cd01647">
    <property type="entry name" value="RT_LTR"/>
    <property type="match status" value="1"/>
</dbReference>
<dbReference type="GO" id="GO:0003723">
    <property type="term" value="F:RNA binding"/>
    <property type="evidence" value="ECO:0007669"/>
    <property type="project" value="UniProtKB-KW"/>
</dbReference>
<dbReference type="PANTHER" id="PTHR37984">
    <property type="entry name" value="PROTEIN CBG26694"/>
    <property type="match status" value="1"/>
</dbReference>
<feature type="region of interest" description="Disordered" evidence="17">
    <location>
        <begin position="396"/>
        <end position="415"/>
    </location>
</feature>
<feature type="domain" description="Integrase catalytic" evidence="20">
    <location>
        <begin position="1228"/>
        <end position="1387"/>
    </location>
</feature>
<accession>A0A0K3CS99</accession>
<dbReference type="PROSITE" id="PS50878">
    <property type="entry name" value="RT_POL"/>
    <property type="match status" value="1"/>
</dbReference>
<keyword evidence="6" id="KW-0479">Metal-binding</keyword>
<dbReference type="InterPro" id="IPR036397">
    <property type="entry name" value="RNaseH_sf"/>
</dbReference>
<dbReference type="GO" id="GO:0004190">
    <property type="term" value="F:aspartic-type endopeptidase activity"/>
    <property type="evidence" value="ECO:0007669"/>
    <property type="project" value="UniProtKB-KW"/>
</dbReference>
<dbReference type="Pfam" id="PF13650">
    <property type="entry name" value="Asp_protease_2"/>
    <property type="match status" value="1"/>
</dbReference>
<dbReference type="GO" id="GO:0005634">
    <property type="term" value="C:nucleus"/>
    <property type="evidence" value="ECO:0007669"/>
    <property type="project" value="UniProtKB-ARBA"/>
</dbReference>
<dbReference type="Gene3D" id="1.10.340.70">
    <property type="match status" value="1"/>
</dbReference>
<evidence type="ECO:0000256" key="14">
    <source>
        <dbReference type="ARBA" id="ARBA00022932"/>
    </source>
</evidence>
<keyword evidence="2" id="KW-0645">Protease</keyword>
<evidence type="ECO:0000256" key="8">
    <source>
        <dbReference type="ARBA" id="ARBA00022759"/>
    </source>
</evidence>
<dbReference type="InterPro" id="IPR056924">
    <property type="entry name" value="SH3_Tf2-1"/>
</dbReference>
<evidence type="ECO:0000256" key="4">
    <source>
        <dbReference type="ARBA" id="ARBA00022695"/>
    </source>
</evidence>
<organism evidence="21 22">
    <name type="scientific">Rhodotorula toruloides</name>
    <name type="common">Yeast</name>
    <name type="synonym">Rhodosporidium toruloides</name>
    <dbReference type="NCBI Taxonomy" id="5286"/>
    <lineage>
        <taxon>Eukaryota</taxon>
        <taxon>Fungi</taxon>
        <taxon>Dikarya</taxon>
        <taxon>Basidiomycota</taxon>
        <taxon>Pucciniomycotina</taxon>
        <taxon>Microbotryomycetes</taxon>
        <taxon>Sporidiobolales</taxon>
        <taxon>Sporidiobolaceae</taxon>
        <taxon>Rhodotorula</taxon>
    </lineage>
</organism>
<evidence type="ECO:0000256" key="2">
    <source>
        <dbReference type="ARBA" id="ARBA00022670"/>
    </source>
</evidence>
<evidence type="ECO:0000313" key="21">
    <source>
        <dbReference type="EMBL" id="CTR11390.1"/>
    </source>
</evidence>
<evidence type="ECO:0000259" key="19">
    <source>
        <dbReference type="PROSITE" id="PS50878"/>
    </source>
</evidence>
<evidence type="ECO:0000256" key="3">
    <source>
        <dbReference type="ARBA" id="ARBA00022679"/>
    </source>
</evidence>
<feature type="region of interest" description="Disordered" evidence="17">
    <location>
        <begin position="33"/>
        <end position="75"/>
    </location>
</feature>
<dbReference type="InterPro" id="IPR012337">
    <property type="entry name" value="RNaseH-like_sf"/>
</dbReference>
<sequence>MWAVCDLAAGVEPQGFQVKFKWASENVATLVDPSQYPVERRRRPPSPAHSSFSDSPDGDESPSSASDSDLSESSYGTRKPLTALMATTASFPTAFRPGKAPLLVDSSPPGLDAFKRSARLFFLDKKIEKDGDKIAYVGAGLVGFPELHNWYLASATTHEAKEYKVFLGELLKRAMPRDYVWDIKAKIRFSKQGDRDYEDWADEMRMDQLSLGDRVLSSRDFDECLLFNMDRELSGILRRGTALANTGFHSDDQVSLALGLASTVIASVDYEAFDREARDEWARIAARRASNAAQLRSFARKATSSSSSGNASNSRSTSSSKSTVNRSAGNSSAPPPSSSSSSSRIMPLTDREKDWLRENKGCFKCRKHNVDHSAPDCEEWPAPGYVVPVPADWQPTKAWRSSSSHGTSSSSAAPRATVGAVKVDCEVDIPESLAFGSDSESDGYALPPLSLRIGSRRSGAVVDALADSGASVSLVSDKLARTLGLVRRRLAKPLSYRLAIKGEEGVQYITEFVRVRIGLANGAWEAGETTLLVAPLEEPFSVILGAPFLRQHRIAISLYPDPQLLIEQAPPLEPIDLYADVEGPRTQLEALEELDHEDRDEMLGTAMETLIARVEAQTDEEKEMAARNEQVMADFADVFPDVLPALTKDYLERTTTRHRIKLVDTARTHNQRGFNVPRKWRERWKKMLDEHIAAGRLRPSTSPFASAAFIIPKKDLDADPRWVNDYRALNSNTVKNRTPLPVPDVVLADAALARYWGKIDLTNAFFQTPMHPDDIEKTAIKTPWGLFEWTVMPQGLCNAPATHQARINEALRHLVGVCCQAFVDDVIIYSASLDEHERNCRLVLEALRKAGLYCSRKKTELLTLRTESLGHIISREGIEADPSKVEKVRNWSRPRTVSQVRGFLGLVQYLRKFIPSLAEHTAVLTPLTRKGFVDVEGSWGEREEKAFEAIKRIVTSLPVLRPVDQDSDEPIWLMTDASKVGIGAVLLQGKDWRTAHPCGFYSRQYIPAERNYPTHEQELLAVVAAMKAWRLDLLGVKFRVLTDHDTLKHFKTQLTLSKRQACWTETLADYDYDLAYIPGKQNAVADSLSRFSFSDEPVVAVCGISAVSLHSSFVERVVDGYKEDAFCVQLEEDLASSPGFSKKDGLLYFEEERLVVPKVSELREAWLHDAHDALGHFGAQKTLHALSQSFYWPGMAKDTVRYVRSCDGCQRHKSRTTRRAGKLHPLPVPPRPFSDVALDFVGPLPTSNGKDMLLTVTDRLSGYTRLVACRSKDGAEDVANLVFDEWIRFFGAPQRLVSDRDKLFVSKFWRSIHGRMGIKLQLSTAFHPETDGRSERTNKTVIQVLRQYVSRRQKDWTSHLSTVEYAINCAKNDSTGLSPFEVVLGFQPSSSPSGVKLPLPSVEWTLETREQRIKDARDALAAAKVRQAAQANKKRGDEPTFSVGDLVMVDSSDRRSRYKTRSQDARAAKLFARWDGPYEVVECFPDSSTYRLNLPFADRSHPVFHASKLKAYHANDVDDFPARELPRPEPMDVEGEEEYIVEAIVDEKGRGRSKKYLVKWRGYPESENTWEGAANVEDTEALDVWVKRKEEGEV</sequence>
<evidence type="ECO:0000256" key="13">
    <source>
        <dbReference type="ARBA" id="ARBA00022918"/>
    </source>
</evidence>
<dbReference type="SMART" id="SM00298">
    <property type="entry name" value="CHROMO"/>
    <property type="match status" value="1"/>
</dbReference>
<keyword evidence="22" id="KW-1185">Reference proteome</keyword>
<name>A0A0K3CS99_RHOTO</name>
<dbReference type="CDD" id="cd09274">
    <property type="entry name" value="RNase_HI_RT_Ty3"/>
    <property type="match status" value="1"/>
</dbReference>
<dbReference type="PROSITE" id="PS50994">
    <property type="entry name" value="INTEGRASE"/>
    <property type="match status" value="1"/>
</dbReference>
<evidence type="ECO:0000256" key="10">
    <source>
        <dbReference type="ARBA" id="ARBA00022842"/>
    </source>
</evidence>